<keyword evidence="17" id="KW-1185">Reference proteome</keyword>
<keyword evidence="7 12" id="KW-0220">Diaminopimelate biosynthesis</keyword>
<feature type="site" description="Part of a proton relay during catalysis" evidence="12">
    <location>
        <position position="131"/>
    </location>
</feature>
<evidence type="ECO:0000256" key="8">
    <source>
        <dbReference type="ARBA" id="ARBA00023154"/>
    </source>
</evidence>
<feature type="binding site" evidence="12 15">
    <location>
        <position position="69"/>
    </location>
    <ligand>
        <name>pyruvate</name>
        <dbReference type="ChEBI" id="CHEBI:15361"/>
    </ligand>
</feature>
<evidence type="ECO:0000256" key="5">
    <source>
        <dbReference type="ARBA" id="ARBA00022490"/>
    </source>
</evidence>
<comment type="similarity">
    <text evidence="3 12 13">Belongs to the DapA family.</text>
</comment>
<feature type="site" description="Part of a proton relay during catalysis" evidence="12">
    <location>
        <position position="68"/>
    </location>
</feature>
<name>A0A5J4LQM6_9ACTN</name>
<evidence type="ECO:0000313" key="17">
    <source>
        <dbReference type="Proteomes" id="UP000325598"/>
    </source>
</evidence>
<comment type="subcellular location">
    <subcellularLocation>
        <location evidence="12">Cytoplasm</location>
    </subcellularLocation>
</comment>
<dbReference type="InterPro" id="IPR005263">
    <property type="entry name" value="DapA"/>
</dbReference>
<dbReference type="EC" id="4.3.3.7" evidence="4 12"/>
<keyword evidence="10 12" id="KW-0704">Schiff base</keyword>
<comment type="subunit">
    <text evidence="12">Homotetramer; dimer of dimers.</text>
</comment>
<feature type="active site" description="Schiff-base intermediate with substrate" evidence="12 14">
    <location>
        <position position="185"/>
    </location>
</feature>
<keyword evidence="6 12" id="KW-0028">Amino-acid biosynthesis</keyword>
<dbReference type="Gene3D" id="3.20.20.70">
    <property type="entry name" value="Aldolase class I"/>
    <property type="match status" value="1"/>
</dbReference>
<reference evidence="16 17" key="1">
    <citation type="submission" date="2019-10" db="EMBL/GenBank/DDBJ databases">
        <title>Whole genome shotgun sequence of Streptomyces angustmyceticus NBRC 3934.</title>
        <authorList>
            <person name="Hosoyama A."/>
            <person name="Ichikawa N."/>
            <person name="Kimura A."/>
            <person name="Kitahashi Y."/>
            <person name="Komaki H."/>
            <person name="Uohara A."/>
        </authorList>
    </citation>
    <scope>NUCLEOTIDE SEQUENCE [LARGE SCALE GENOMIC DNA]</scope>
    <source>
        <strain evidence="16 17">NBRC 3934</strain>
    </source>
</reference>
<dbReference type="PROSITE" id="PS00665">
    <property type="entry name" value="DHDPS_1"/>
    <property type="match status" value="1"/>
</dbReference>
<protein>
    <recommendedName>
        <fullName evidence="4 12">4-hydroxy-tetrahydrodipicolinate synthase</fullName>
        <shortName evidence="12">HTPA synthase</shortName>
        <ecNumber evidence="4 12">4.3.3.7</ecNumber>
    </recommendedName>
</protein>
<evidence type="ECO:0000256" key="13">
    <source>
        <dbReference type="PIRNR" id="PIRNR001365"/>
    </source>
</evidence>
<proteinExistence type="inferred from homology"/>
<dbReference type="InterPro" id="IPR002220">
    <property type="entry name" value="DapA-like"/>
</dbReference>
<dbReference type="GO" id="GO:0009089">
    <property type="term" value="P:lysine biosynthetic process via diaminopimelate"/>
    <property type="evidence" value="ECO:0007669"/>
    <property type="project" value="UniProtKB-UniRule"/>
</dbReference>
<evidence type="ECO:0000256" key="14">
    <source>
        <dbReference type="PIRSR" id="PIRSR001365-1"/>
    </source>
</evidence>
<feature type="binding site" evidence="12 15">
    <location>
        <position position="225"/>
    </location>
    <ligand>
        <name>pyruvate</name>
        <dbReference type="ChEBI" id="CHEBI:15361"/>
    </ligand>
</feature>
<accession>A0A5J4LQM6</accession>
<keyword evidence="5 12" id="KW-0963">Cytoplasm</keyword>
<evidence type="ECO:0000256" key="9">
    <source>
        <dbReference type="ARBA" id="ARBA00023239"/>
    </source>
</evidence>
<dbReference type="PIRSF" id="PIRSF001365">
    <property type="entry name" value="DHDPS"/>
    <property type="match status" value="1"/>
</dbReference>
<dbReference type="PANTHER" id="PTHR12128">
    <property type="entry name" value="DIHYDRODIPICOLINATE SYNTHASE"/>
    <property type="match status" value="1"/>
</dbReference>
<evidence type="ECO:0000256" key="11">
    <source>
        <dbReference type="ARBA" id="ARBA00047836"/>
    </source>
</evidence>
<keyword evidence="9 12" id="KW-0456">Lyase</keyword>
<evidence type="ECO:0000313" key="16">
    <source>
        <dbReference type="EMBL" id="GES32685.1"/>
    </source>
</evidence>
<dbReference type="GO" id="GO:0019877">
    <property type="term" value="P:diaminopimelate biosynthetic process"/>
    <property type="evidence" value="ECO:0007669"/>
    <property type="project" value="UniProtKB-UniRule"/>
</dbReference>
<dbReference type="CDD" id="cd00950">
    <property type="entry name" value="DHDPS"/>
    <property type="match status" value="1"/>
</dbReference>
<evidence type="ECO:0000256" key="1">
    <source>
        <dbReference type="ARBA" id="ARBA00003294"/>
    </source>
</evidence>
<keyword evidence="8 12" id="KW-0457">Lysine biosynthesis</keyword>
<dbReference type="HAMAP" id="MF_00418">
    <property type="entry name" value="DapA"/>
    <property type="match status" value="1"/>
</dbReference>
<dbReference type="UniPathway" id="UPA00034">
    <property type="reaction ID" value="UER00017"/>
</dbReference>
<dbReference type="Proteomes" id="UP000325598">
    <property type="component" value="Unassembled WGS sequence"/>
</dbReference>
<dbReference type="AlphaFoldDB" id="A0A5J4LQM6"/>
<dbReference type="SUPFAM" id="SSF51569">
    <property type="entry name" value="Aldolase"/>
    <property type="match status" value="1"/>
</dbReference>
<dbReference type="Pfam" id="PF00701">
    <property type="entry name" value="DHDPS"/>
    <property type="match status" value="1"/>
</dbReference>
<comment type="caution">
    <text evidence="12">Was originally thought to be a dihydrodipicolinate synthase (DHDPS), catalyzing the condensation of (S)-aspartate-beta-semialdehyde [(S)-ASA] and pyruvate to dihydrodipicolinate (DHDP). However, it was shown in E.coli that the product of the enzymatic reaction is not dihydrodipicolinate but in fact (4S)-4-hydroxy-2,3,4,5-tetrahydro-(2S)-dipicolinic acid (HTPA), and that the consecutive dehydration reaction leading to DHDP is not spontaneous but catalyzed by DapB.</text>
</comment>
<evidence type="ECO:0000256" key="3">
    <source>
        <dbReference type="ARBA" id="ARBA00007592"/>
    </source>
</evidence>
<comment type="caution">
    <text evidence="16">The sequence shown here is derived from an EMBL/GenBank/DDBJ whole genome shotgun (WGS) entry which is preliminary data.</text>
</comment>
<evidence type="ECO:0000256" key="4">
    <source>
        <dbReference type="ARBA" id="ARBA00012086"/>
    </source>
</evidence>
<feature type="active site" description="Proton donor/acceptor" evidence="12 14">
    <location>
        <position position="157"/>
    </location>
</feature>
<dbReference type="PANTHER" id="PTHR12128:SF66">
    <property type="entry name" value="4-HYDROXY-2-OXOGLUTARATE ALDOLASE, MITOCHONDRIAL"/>
    <property type="match status" value="1"/>
</dbReference>
<comment type="pathway">
    <text evidence="2 12">Amino-acid biosynthesis; L-lysine biosynthesis via DAP pathway; (S)-tetrahydrodipicolinate from L-aspartate: step 3/4.</text>
</comment>
<dbReference type="PRINTS" id="PR00146">
    <property type="entry name" value="DHPICSNTHASE"/>
</dbReference>
<evidence type="ECO:0000256" key="12">
    <source>
        <dbReference type="HAMAP-Rule" id="MF_00418"/>
    </source>
</evidence>
<evidence type="ECO:0000256" key="2">
    <source>
        <dbReference type="ARBA" id="ARBA00005120"/>
    </source>
</evidence>
<dbReference type="InterPro" id="IPR020624">
    <property type="entry name" value="Schiff_base-form_aldolases_CS"/>
</dbReference>
<comment type="function">
    <text evidence="1 12">Catalyzes the condensation of (S)-aspartate-beta-semialdehyde [(S)-ASA] and pyruvate to 4-hydroxy-tetrahydrodipicolinate (HTPA).</text>
</comment>
<evidence type="ECO:0000256" key="7">
    <source>
        <dbReference type="ARBA" id="ARBA00022915"/>
    </source>
</evidence>
<comment type="catalytic activity">
    <reaction evidence="11 12">
        <text>L-aspartate 4-semialdehyde + pyruvate = (2S,4S)-4-hydroxy-2,3,4,5-tetrahydrodipicolinate + H2O + H(+)</text>
        <dbReference type="Rhea" id="RHEA:34171"/>
        <dbReference type="ChEBI" id="CHEBI:15361"/>
        <dbReference type="ChEBI" id="CHEBI:15377"/>
        <dbReference type="ChEBI" id="CHEBI:15378"/>
        <dbReference type="ChEBI" id="CHEBI:67139"/>
        <dbReference type="ChEBI" id="CHEBI:537519"/>
        <dbReference type="EC" id="4.3.3.7"/>
    </reaction>
</comment>
<dbReference type="InterPro" id="IPR013785">
    <property type="entry name" value="Aldolase_TIM"/>
</dbReference>
<evidence type="ECO:0000256" key="6">
    <source>
        <dbReference type="ARBA" id="ARBA00022605"/>
    </source>
</evidence>
<organism evidence="16 17">
    <name type="scientific">Streptomyces angustmyceticus</name>
    <dbReference type="NCBI Taxonomy" id="285578"/>
    <lineage>
        <taxon>Bacteria</taxon>
        <taxon>Bacillati</taxon>
        <taxon>Actinomycetota</taxon>
        <taxon>Actinomycetes</taxon>
        <taxon>Kitasatosporales</taxon>
        <taxon>Streptomycetaceae</taxon>
        <taxon>Streptomyces</taxon>
    </lineage>
</organism>
<dbReference type="InterPro" id="IPR020625">
    <property type="entry name" value="Schiff_base-form_aldolases_AS"/>
</dbReference>
<evidence type="ECO:0000256" key="15">
    <source>
        <dbReference type="PIRSR" id="PIRSR001365-2"/>
    </source>
</evidence>
<dbReference type="SMART" id="SM01130">
    <property type="entry name" value="DHDPS"/>
    <property type="match status" value="1"/>
</dbReference>
<dbReference type="GO" id="GO:0008840">
    <property type="term" value="F:4-hydroxy-tetrahydrodipicolinate synthase activity"/>
    <property type="evidence" value="ECO:0007669"/>
    <property type="project" value="UniProtKB-UniRule"/>
</dbReference>
<evidence type="ECO:0000256" key="10">
    <source>
        <dbReference type="ARBA" id="ARBA00023270"/>
    </source>
</evidence>
<sequence length="330" mass="33694">MRHPQTPGGETMPAPLVPPVAASPFGRTATAMITPFTDDGALDTDGAQRLATHLVDEGGCDALVLSGTTGEAPTTSDAEKEALLRAVVEAVGDRARIIAGVGTSDTRHSVALARGAERAGAHGLLVVTPYYSRPTQEAVAHHLRTVADVTGLPVMLYDIPGRTGVALAWDTLLRLAAHPRIAAVKDCGYDLLKSAKVLASTDLAYYAGCDEQILPLRALGGAGCVSTAANAAPRAVRAVLDAFDAGDTAGAARRQLALVPLVEQLTGGQAPGTVTAKALLNHLGLPAGPVRGPLLAADADLTSRLVDALRTTLDRTADTDTPAVPAAVPG</sequence>
<dbReference type="NCBIfam" id="TIGR00674">
    <property type="entry name" value="dapA"/>
    <property type="match status" value="1"/>
</dbReference>
<dbReference type="EMBL" id="BLAG01000015">
    <property type="protein sequence ID" value="GES32685.1"/>
    <property type="molecule type" value="Genomic_DNA"/>
</dbReference>
<gene>
    <name evidence="16" type="primary">dapA1</name>
    <name evidence="12" type="synonym">dapA</name>
    <name evidence="16" type="ORF">San01_51730</name>
</gene>
<dbReference type="GO" id="GO:0005829">
    <property type="term" value="C:cytosol"/>
    <property type="evidence" value="ECO:0007669"/>
    <property type="project" value="TreeGrafter"/>
</dbReference>
<dbReference type="PROSITE" id="PS00666">
    <property type="entry name" value="DHDPS_2"/>
    <property type="match status" value="1"/>
</dbReference>